<organism evidence="1 2">
    <name type="scientific">Granulicella arctica</name>
    <dbReference type="NCBI Taxonomy" id="940613"/>
    <lineage>
        <taxon>Bacteria</taxon>
        <taxon>Pseudomonadati</taxon>
        <taxon>Acidobacteriota</taxon>
        <taxon>Terriglobia</taxon>
        <taxon>Terriglobales</taxon>
        <taxon>Acidobacteriaceae</taxon>
        <taxon>Granulicella</taxon>
    </lineage>
</organism>
<proteinExistence type="predicted"/>
<dbReference type="EMBL" id="JACCCW010000001">
    <property type="protein sequence ID" value="NYF79112.1"/>
    <property type="molecule type" value="Genomic_DNA"/>
</dbReference>
<evidence type="ECO:0000313" key="1">
    <source>
        <dbReference type="EMBL" id="NYF79112.1"/>
    </source>
</evidence>
<dbReference type="Proteomes" id="UP000589520">
    <property type="component" value="Unassembled WGS sequence"/>
</dbReference>
<name>A0A7Y9PFZ1_9BACT</name>
<accession>A0A7Y9PFZ1</accession>
<evidence type="ECO:0000313" key="2">
    <source>
        <dbReference type="Proteomes" id="UP000589520"/>
    </source>
</evidence>
<comment type="caution">
    <text evidence="1">The sequence shown here is derived from an EMBL/GenBank/DDBJ whole genome shotgun (WGS) entry which is preliminary data.</text>
</comment>
<reference evidence="1 2" key="1">
    <citation type="submission" date="2020-07" db="EMBL/GenBank/DDBJ databases">
        <title>Genomic Encyclopedia of Type Strains, Phase IV (KMG-V): Genome sequencing to study the core and pangenomes of soil and plant-associated prokaryotes.</title>
        <authorList>
            <person name="Whitman W."/>
        </authorList>
    </citation>
    <scope>NUCLEOTIDE SEQUENCE [LARGE SCALE GENOMIC DNA]</scope>
    <source>
        <strain evidence="1 2">X4EP2</strain>
    </source>
</reference>
<protein>
    <submittedName>
        <fullName evidence="1">Uncharacterized protein</fullName>
    </submittedName>
</protein>
<dbReference type="AlphaFoldDB" id="A0A7Y9PFZ1"/>
<sequence length="55" mass="5831">MKINVVKDKSGKTIATFESASGDGPKLVPVLPEGHKVEQLEVAANYQSNLGSIYA</sequence>
<gene>
    <name evidence="1" type="ORF">HDF17_001399</name>
</gene>
<dbReference type="RefSeq" id="WP_179489069.1">
    <property type="nucleotide sequence ID" value="NZ_JACCCW010000001.1"/>
</dbReference>
<keyword evidence="2" id="KW-1185">Reference proteome</keyword>